<keyword evidence="1" id="KW-0812">Transmembrane</keyword>
<sequence length="292" mass="33196">MITEKDTKNHIQDKELPSSDKDKIIGRRNIFSLFLGGISSVAVATILKSKAAHATLSPKVSNENILKSKDPETYSLIDAIDDHLRVIAHNTDVWENARKNFFKEMTQLTDYVSNFVTENSDLAKMRPKKYSKALTSKINSITPTYDNYNNIYEVWKKLVRTNKQLSPQEKLFVAGANQHLKGTYHEIKAFVFKEIFHDIQTKVTEDKKSGKIPEDINESDAIFALSKQLSVQIQISQYAATTEILNSINMLVLSKNPSAFHIPENMKLPKLEDFKKVLDAAISGQKYPENFK</sequence>
<protein>
    <submittedName>
        <fullName evidence="2">Uncharacterized protein</fullName>
    </submittedName>
</protein>
<dbReference type="AlphaFoldDB" id="A0A369KSY3"/>
<dbReference type="Proteomes" id="UP000253934">
    <property type="component" value="Unassembled WGS sequence"/>
</dbReference>
<feature type="transmembrane region" description="Helical" evidence="1">
    <location>
        <begin position="30"/>
        <end position="47"/>
    </location>
</feature>
<accession>A0A369KSY3</accession>
<keyword evidence="1" id="KW-0472">Membrane</keyword>
<keyword evidence="3" id="KW-1185">Reference proteome</keyword>
<gene>
    <name evidence="2" type="ORF">DCC88_02960</name>
</gene>
<name>A0A369KSY3_9BACT</name>
<keyword evidence="1" id="KW-1133">Transmembrane helix</keyword>
<organism evidence="2 3">
    <name type="scientific">Spirobacillus cienkowskii</name>
    <dbReference type="NCBI Taxonomy" id="495820"/>
    <lineage>
        <taxon>Bacteria</taxon>
        <taxon>Pseudomonadati</taxon>
        <taxon>Bdellovibrionota</taxon>
        <taxon>Oligoflexia</taxon>
        <taxon>Silvanigrellales</taxon>
        <taxon>Spirobacillus</taxon>
    </lineage>
</organism>
<evidence type="ECO:0000313" key="3">
    <source>
        <dbReference type="Proteomes" id="UP000253934"/>
    </source>
</evidence>
<evidence type="ECO:0000256" key="1">
    <source>
        <dbReference type="SAM" id="Phobius"/>
    </source>
</evidence>
<reference evidence="2" key="1">
    <citation type="submission" date="2018-04" db="EMBL/GenBank/DDBJ databases">
        <title>Draft genome sequence of the Candidatus Spirobacillus cienkowskii, a pathogen of freshwater Daphnia species, reconstructed from hemolymph metagenomic reads.</title>
        <authorList>
            <person name="Bresciani L."/>
            <person name="Lemos L.N."/>
            <person name="Wale N."/>
            <person name="Lin J.Y."/>
            <person name="Fernandes G.R."/>
            <person name="Duffy M.A."/>
            <person name="Rodrigues J.M."/>
        </authorList>
    </citation>
    <scope>NUCLEOTIDE SEQUENCE [LARGE SCALE GENOMIC DNA]</scope>
    <source>
        <strain evidence="2">Binning01</strain>
    </source>
</reference>
<proteinExistence type="predicted"/>
<comment type="caution">
    <text evidence="2">The sequence shown here is derived from an EMBL/GenBank/DDBJ whole genome shotgun (WGS) entry which is preliminary data.</text>
</comment>
<evidence type="ECO:0000313" key="2">
    <source>
        <dbReference type="EMBL" id="RDB36858.1"/>
    </source>
</evidence>
<dbReference type="EMBL" id="QOVW01000021">
    <property type="protein sequence ID" value="RDB36858.1"/>
    <property type="molecule type" value="Genomic_DNA"/>
</dbReference>